<accession>A0A1G8SIC0</accession>
<sequence>MVMYVISWFFLLSFFIRVCYTIHKKEAIRSYYTINFVHYLMMLLALGILLSIVEEMALMIFPLAFFHYPIRKHIKSLFLISILVAAFSRFIRPYIEASYAIFLIMLLFYILLIFVYRLKPINGLIVLCLGYLTNAAIMGVILSVLTFTLVQSFSQIVSQILYQTFVMLATSVIMFMGAYIIHKRKWQISLESKKASKTRKQFNYLIGAYSIFGMLLIIQMVTVFSSTGYDFYRTSLVFFAAFSIFLLVFVLIRNIKVMQYQMKIEEEKSYLENLINYTEEIKQINRDFYSQAQTLRQMAVCQNMNTIISYLDHLLQERNFLQASIEINEPMLAAFLGKERHVCQSYGVNLMVINNGYYFTPNSISGYQLNRLFKQIFDDIILVLKQHTTADKWIRFTVDSVIDEETTFIIETIYLRQLSENIIEQIELHAGDIKLIYDPYTNKTKITIHF</sequence>
<feature type="transmembrane region" description="Helical" evidence="1">
    <location>
        <begin position="160"/>
        <end position="181"/>
    </location>
</feature>
<feature type="transmembrane region" description="Helical" evidence="1">
    <location>
        <begin position="231"/>
        <end position="252"/>
    </location>
</feature>
<feature type="transmembrane region" description="Helical" evidence="1">
    <location>
        <begin position="97"/>
        <end position="116"/>
    </location>
</feature>
<name>A0A1G8SIC0_ANEMI</name>
<keyword evidence="1" id="KW-1133">Transmembrane helix</keyword>
<protein>
    <recommendedName>
        <fullName evidence="3">Sensor histidine kinase NatK C-terminal domain-containing protein</fullName>
    </recommendedName>
</protein>
<feature type="transmembrane region" description="Helical" evidence="1">
    <location>
        <begin position="202"/>
        <end position="225"/>
    </location>
</feature>
<dbReference type="Proteomes" id="UP000182836">
    <property type="component" value="Unassembled WGS sequence"/>
</dbReference>
<reference evidence="2" key="1">
    <citation type="submission" date="2016-10" db="EMBL/GenBank/DDBJ databases">
        <authorList>
            <person name="de Groot N.N."/>
        </authorList>
    </citation>
    <scope>NUCLEOTIDE SEQUENCE [LARGE SCALE GENOMIC DNA]</scope>
    <source>
        <strain evidence="2">DSM 2895</strain>
    </source>
</reference>
<proteinExistence type="predicted"/>
<keyword evidence="1" id="KW-0472">Membrane</keyword>
<evidence type="ECO:0008006" key="3">
    <source>
        <dbReference type="Google" id="ProtNLM"/>
    </source>
</evidence>
<feature type="transmembrane region" description="Helical" evidence="1">
    <location>
        <begin position="123"/>
        <end position="148"/>
    </location>
</feature>
<gene>
    <name evidence="2" type="ORF">SAMN04487909_11521</name>
</gene>
<keyword evidence="1" id="KW-0812">Transmembrane</keyword>
<dbReference type="EMBL" id="FNED01000015">
    <property type="protein sequence ID" value="SDJ28904.1"/>
    <property type="molecule type" value="Genomic_DNA"/>
</dbReference>
<evidence type="ECO:0000313" key="2">
    <source>
        <dbReference type="EMBL" id="SDJ28904.1"/>
    </source>
</evidence>
<dbReference type="AlphaFoldDB" id="A0A1G8SIC0"/>
<organism evidence="2">
    <name type="scientific">Aneurinibacillus migulanus</name>
    <name type="common">Bacillus migulanus</name>
    <dbReference type="NCBI Taxonomy" id="47500"/>
    <lineage>
        <taxon>Bacteria</taxon>
        <taxon>Bacillati</taxon>
        <taxon>Bacillota</taxon>
        <taxon>Bacilli</taxon>
        <taxon>Bacillales</taxon>
        <taxon>Paenibacillaceae</taxon>
        <taxon>Aneurinibacillus group</taxon>
        <taxon>Aneurinibacillus</taxon>
    </lineage>
</organism>
<evidence type="ECO:0000256" key="1">
    <source>
        <dbReference type="SAM" id="Phobius"/>
    </source>
</evidence>
<feature type="transmembrane region" description="Helical" evidence="1">
    <location>
        <begin position="31"/>
        <end position="53"/>
    </location>
</feature>